<evidence type="ECO:0000313" key="3">
    <source>
        <dbReference type="EMBL" id="ABZ71363.1"/>
    </source>
</evidence>
<evidence type="ECO:0000259" key="2">
    <source>
        <dbReference type="PROSITE" id="PS50943"/>
    </source>
</evidence>
<feature type="domain" description="HTH cro/C1-type" evidence="2">
    <location>
        <begin position="20"/>
        <end position="74"/>
    </location>
</feature>
<dbReference type="KEGG" id="cak:Caul_2236"/>
<name>B0T8M0_CAUSK</name>
<dbReference type="CDD" id="cd00093">
    <property type="entry name" value="HTH_XRE"/>
    <property type="match status" value="1"/>
</dbReference>
<accession>B0T8M0</accession>
<dbReference type="AlphaFoldDB" id="B0T8M0"/>
<dbReference type="Gene3D" id="1.10.260.40">
    <property type="entry name" value="lambda repressor-like DNA-binding domains"/>
    <property type="match status" value="1"/>
</dbReference>
<evidence type="ECO:0000256" key="1">
    <source>
        <dbReference type="SAM" id="MobiDB-lite"/>
    </source>
</evidence>
<dbReference type="SMART" id="SM00530">
    <property type="entry name" value="HTH_XRE"/>
    <property type="match status" value="1"/>
</dbReference>
<dbReference type="eggNOG" id="COG1396">
    <property type="taxonomic scope" value="Bacteria"/>
</dbReference>
<gene>
    <name evidence="3" type="ordered locus">Caul_2236</name>
</gene>
<feature type="region of interest" description="Disordered" evidence="1">
    <location>
        <begin position="153"/>
        <end position="174"/>
    </location>
</feature>
<organism evidence="3">
    <name type="scientific">Caulobacter sp. (strain K31)</name>
    <dbReference type="NCBI Taxonomy" id="366602"/>
    <lineage>
        <taxon>Bacteria</taxon>
        <taxon>Pseudomonadati</taxon>
        <taxon>Pseudomonadota</taxon>
        <taxon>Alphaproteobacteria</taxon>
        <taxon>Caulobacterales</taxon>
        <taxon>Caulobacteraceae</taxon>
        <taxon>Caulobacter</taxon>
    </lineage>
</organism>
<dbReference type="HOGENOM" id="CLU_140214_0_0_5"/>
<dbReference type="PROSITE" id="PS50943">
    <property type="entry name" value="HTH_CROC1"/>
    <property type="match status" value="1"/>
</dbReference>
<sequence length="174" mass="19503">MAASPKTPLARQARLLSKIVKMIRKERNMTGAETAVAMGVSLRTYQDFEAGRREFDFNKVRLFAKATRSDAVGILLAIHYGWPELAVLLMDNKLASACYILIRDLFAEVGPRLARVPSALLVSGFRFIRDEVLKLFARQDASSENYIERAIQESLEAPPELSDDDDAPDSQDDR</sequence>
<reference evidence="3" key="1">
    <citation type="submission" date="2008-01" db="EMBL/GenBank/DDBJ databases">
        <title>Complete sequence of chromosome of Caulobacter sp. K31.</title>
        <authorList>
            <consortium name="US DOE Joint Genome Institute"/>
            <person name="Copeland A."/>
            <person name="Lucas S."/>
            <person name="Lapidus A."/>
            <person name="Barry K."/>
            <person name="Glavina del Rio T."/>
            <person name="Dalin E."/>
            <person name="Tice H."/>
            <person name="Pitluck S."/>
            <person name="Bruce D."/>
            <person name="Goodwin L."/>
            <person name="Thompson L.S."/>
            <person name="Brettin T."/>
            <person name="Detter J.C."/>
            <person name="Han C."/>
            <person name="Schmutz J."/>
            <person name="Larimer F."/>
            <person name="Land M."/>
            <person name="Hauser L."/>
            <person name="Kyrpides N."/>
            <person name="Kim E."/>
            <person name="Stephens C."/>
            <person name="Richardson P."/>
        </authorList>
    </citation>
    <scope>NUCLEOTIDE SEQUENCE [LARGE SCALE GENOMIC DNA]</scope>
    <source>
        <strain evidence="3">K31</strain>
    </source>
</reference>
<dbReference type="OrthoDB" id="7477536at2"/>
<dbReference type="InterPro" id="IPR001387">
    <property type="entry name" value="Cro/C1-type_HTH"/>
</dbReference>
<feature type="compositionally biased region" description="Acidic residues" evidence="1">
    <location>
        <begin position="161"/>
        <end position="174"/>
    </location>
</feature>
<dbReference type="Pfam" id="PF01381">
    <property type="entry name" value="HTH_3"/>
    <property type="match status" value="1"/>
</dbReference>
<proteinExistence type="predicted"/>
<dbReference type="SUPFAM" id="SSF47413">
    <property type="entry name" value="lambda repressor-like DNA-binding domains"/>
    <property type="match status" value="1"/>
</dbReference>
<dbReference type="EMBL" id="CP000927">
    <property type="protein sequence ID" value="ABZ71363.1"/>
    <property type="molecule type" value="Genomic_DNA"/>
</dbReference>
<protein>
    <submittedName>
        <fullName evidence="3">Helix-turn-helix domain protein</fullName>
    </submittedName>
</protein>
<dbReference type="GO" id="GO:0003677">
    <property type="term" value="F:DNA binding"/>
    <property type="evidence" value="ECO:0007669"/>
    <property type="project" value="InterPro"/>
</dbReference>
<dbReference type="InterPro" id="IPR010982">
    <property type="entry name" value="Lambda_DNA-bd_dom_sf"/>
</dbReference>